<dbReference type="CDD" id="cd16990">
    <property type="entry name" value="ENTH_Epsin"/>
    <property type="match status" value="1"/>
</dbReference>
<dbReference type="PANTHER" id="PTHR12276:SF57">
    <property type="entry name" value="ENTH DOMAIN-CONTAINING PROTEIN 1"/>
    <property type="match status" value="1"/>
</dbReference>
<dbReference type="GO" id="GO:0005886">
    <property type="term" value="C:plasma membrane"/>
    <property type="evidence" value="ECO:0007669"/>
    <property type="project" value="TreeGrafter"/>
</dbReference>
<feature type="domain" description="ENTH" evidence="2">
    <location>
        <begin position="9"/>
        <end position="141"/>
    </location>
</feature>
<dbReference type="GO" id="GO:0005543">
    <property type="term" value="F:phospholipid binding"/>
    <property type="evidence" value="ECO:0007669"/>
    <property type="project" value="TreeGrafter"/>
</dbReference>
<dbReference type="SUPFAM" id="SSF48464">
    <property type="entry name" value="ENTH/VHS domain"/>
    <property type="match status" value="1"/>
</dbReference>
<evidence type="ECO:0000313" key="3">
    <source>
        <dbReference type="EMBL" id="CAI5785984.1"/>
    </source>
</evidence>
<dbReference type="InterPro" id="IPR008942">
    <property type="entry name" value="ENTH_VHS"/>
</dbReference>
<dbReference type="GO" id="GO:0005768">
    <property type="term" value="C:endosome"/>
    <property type="evidence" value="ECO:0007669"/>
    <property type="project" value="TreeGrafter"/>
</dbReference>
<proteinExistence type="predicted"/>
<dbReference type="FunFam" id="1.25.40.90:FF:000006">
    <property type="entry name" value="Clathrin interactor 1"/>
    <property type="match status" value="1"/>
</dbReference>
<name>A0AA35KYR9_9SAUR</name>
<organism evidence="3 4">
    <name type="scientific">Podarcis lilfordi</name>
    <name type="common">Lilford's wall lizard</name>
    <dbReference type="NCBI Taxonomy" id="74358"/>
    <lineage>
        <taxon>Eukaryota</taxon>
        <taxon>Metazoa</taxon>
        <taxon>Chordata</taxon>
        <taxon>Craniata</taxon>
        <taxon>Vertebrata</taxon>
        <taxon>Euteleostomi</taxon>
        <taxon>Lepidosauria</taxon>
        <taxon>Squamata</taxon>
        <taxon>Bifurcata</taxon>
        <taxon>Unidentata</taxon>
        <taxon>Episquamata</taxon>
        <taxon>Laterata</taxon>
        <taxon>Lacertibaenia</taxon>
        <taxon>Lacertidae</taxon>
        <taxon>Podarcis</taxon>
    </lineage>
</organism>
<sequence length="611" mass="67595">MALRRHVKNFVKNYSEAEVKVREATSNDPWGPSSSLMLEISDLTFNAVSLSEIMSMIWHRLNDHGKNWRHVYKSLTLLDYLLKNGSKKVIQNCQEAFFNIQVLKDFHHLDEAGKDQGYHVREKAKQVLVLLKDDQLLYNEREIARRTRRRTSYAMLSPTTVTEKAYFPSMPISDPVSEFPPSENIQHVPPKASAGALCQAVQASGKAEIVQDTTALNAVAKVSSEDLIIFSDDEPSTTDVQPTFPTKVPVEELATDTKITAGNSWNASTYLNPSERNPLTFPKWDSGRKSKSSIISKAMLKSPPKTQSSVYSHKVAETLLDLWSLGPEEFITTNRQNTKPDFVCCQTEASVETLYQSPTFQTFDSLGNSIMKTTTPASSQQLFEPSESSLKNFCFLRASTVQPASLGSQPTPRPDSAGSMGTTSSFSTFSMSSPESAVPNNTPQPHCFPSRGPSYLLTPPPGLPSLFFNDLKERIANSLSPCQVPDVFENANILSLLPDNSKCPVKNIDSCRRRTCRAYSESWEDNVVHDTHPVAAAIESPAADLPGTHFLCTNTEQKAMTLLEEIKNAVCGLRGDFCSMAKELHTISSEMTNMVASMQNMSKILAAPPDC</sequence>
<evidence type="ECO:0000256" key="1">
    <source>
        <dbReference type="SAM" id="MobiDB-lite"/>
    </source>
</evidence>
<dbReference type="Proteomes" id="UP001178461">
    <property type="component" value="Chromosome 10"/>
</dbReference>
<accession>A0AA35KYR9</accession>
<feature type="compositionally biased region" description="Polar residues" evidence="1">
    <location>
        <begin position="434"/>
        <end position="444"/>
    </location>
</feature>
<dbReference type="Gene3D" id="1.25.40.90">
    <property type="match status" value="1"/>
</dbReference>
<reference evidence="3" key="1">
    <citation type="submission" date="2022-12" db="EMBL/GenBank/DDBJ databases">
        <authorList>
            <person name="Alioto T."/>
            <person name="Alioto T."/>
            <person name="Gomez Garrido J."/>
        </authorList>
    </citation>
    <scope>NUCLEOTIDE SEQUENCE</scope>
</reference>
<dbReference type="PROSITE" id="PS50942">
    <property type="entry name" value="ENTH"/>
    <property type="match status" value="1"/>
</dbReference>
<dbReference type="PANTHER" id="PTHR12276">
    <property type="entry name" value="EPSIN/ENT-RELATED"/>
    <property type="match status" value="1"/>
</dbReference>
<dbReference type="Pfam" id="PF01417">
    <property type="entry name" value="ENTH"/>
    <property type="match status" value="1"/>
</dbReference>
<keyword evidence="4" id="KW-1185">Reference proteome</keyword>
<dbReference type="SMART" id="SM00273">
    <property type="entry name" value="ENTH"/>
    <property type="match status" value="1"/>
</dbReference>
<evidence type="ECO:0000259" key="2">
    <source>
        <dbReference type="PROSITE" id="PS50942"/>
    </source>
</evidence>
<dbReference type="AlphaFoldDB" id="A0AA35KYR9"/>
<feature type="compositionally biased region" description="Low complexity" evidence="1">
    <location>
        <begin position="418"/>
        <end position="433"/>
    </location>
</feature>
<gene>
    <name evidence="3" type="ORF">PODLI_1B033875</name>
</gene>
<dbReference type="GO" id="GO:0006897">
    <property type="term" value="P:endocytosis"/>
    <property type="evidence" value="ECO:0007669"/>
    <property type="project" value="TreeGrafter"/>
</dbReference>
<feature type="region of interest" description="Disordered" evidence="1">
    <location>
        <begin position="404"/>
        <end position="454"/>
    </location>
</feature>
<dbReference type="InterPro" id="IPR013809">
    <property type="entry name" value="ENTH"/>
</dbReference>
<dbReference type="GO" id="GO:0030125">
    <property type="term" value="C:clathrin vesicle coat"/>
    <property type="evidence" value="ECO:0007669"/>
    <property type="project" value="TreeGrafter"/>
</dbReference>
<protein>
    <recommendedName>
        <fullName evidence="2">ENTH domain-containing protein</fullName>
    </recommendedName>
</protein>
<dbReference type="GO" id="GO:0030276">
    <property type="term" value="F:clathrin binding"/>
    <property type="evidence" value="ECO:0007669"/>
    <property type="project" value="TreeGrafter"/>
</dbReference>
<dbReference type="EMBL" id="OX395135">
    <property type="protein sequence ID" value="CAI5785984.1"/>
    <property type="molecule type" value="Genomic_DNA"/>
</dbReference>
<evidence type="ECO:0000313" key="4">
    <source>
        <dbReference type="Proteomes" id="UP001178461"/>
    </source>
</evidence>